<dbReference type="HAMAP" id="MF_00080">
    <property type="entry name" value="IF_3"/>
    <property type="match status" value="1"/>
</dbReference>
<protein>
    <recommendedName>
        <fullName evidence="4 5">Translation initiation factor IF-3</fullName>
    </recommendedName>
</protein>
<dbReference type="Gene3D" id="3.30.110.10">
    <property type="entry name" value="Translation initiation factor 3 (IF-3), C-terminal domain"/>
    <property type="match status" value="1"/>
</dbReference>
<comment type="caution">
    <text evidence="9">The sequence shown here is derived from an EMBL/GenBank/DDBJ whole genome shotgun (WGS) entry which is preliminary data.</text>
</comment>
<comment type="function">
    <text evidence="4 6">IF-3 binds to the 30S ribosomal subunit and shifts the equilibrium between 70S ribosomes and their 50S and 30S subunits in favor of the free subunits, thus enhancing the availability of 30S subunits on which protein synthesis initiation begins.</text>
</comment>
<dbReference type="PANTHER" id="PTHR10938:SF0">
    <property type="entry name" value="TRANSLATION INITIATION FACTOR IF-3, MITOCHONDRIAL"/>
    <property type="match status" value="1"/>
</dbReference>
<evidence type="ECO:0000259" key="8">
    <source>
        <dbReference type="Pfam" id="PF05198"/>
    </source>
</evidence>
<sequence>MPFVRLIDDEGEQLGVVSIEDALRTAETKGMDLVEVAAKSDPPVCRIMDFGKFKYEAAKKQHDAKKKQTVIKVKEIKMRPKTEIHDYQFKLKHALEFLEEGNKVKVTVQFRGREMAYQSMGIDLLLKFATDAQELGAVEQAPRAEGRMAQMILAPNKKS</sequence>
<dbReference type="InterPro" id="IPR019813">
    <property type="entry name" value="Translation_initiation_fac3_CS"/>
</dbReference>
<dbReference type="GO" id="GO:0003743">
    <property type="term" value="F:translation initiation factor activity"/>
    <property type="evidence" value="ECO:0007669"/>
    <property type="project" value="UniProtKB-UniRule"/>
</dbReference>
<dbReference type="GO" id="GO:0032790">
    <property type="term" value="P:ribosome disassembly"/>
    <property type="evidence" value="ECO:0007669"/>
    <property type="project" value="TreeGrafter"/>
</dbReference>
<dbReference type="Pfam" id="PF00707">
    <property type="entry name" value="IF3_C"/>
    <property type="match status" value="1"/>
</dbReference>
<evidence type="ECO:0000256" key="3">
    <source>
        <dbReference type="ARBA" id="ARBA00022917"/>
    </source>
</evidence>
<accession>A0A1F6GL25</accession>
<comment type="similarity">
    <text evidence="1 4 6">Belongs to the IF-3 family.</text>
</comment>
<evidence type="ECO:0000313" key="10">
    <source>
        <dbReference type="Proteomes" id="UP000177583"/>
    </source>
</evidence>
<dbReference type="NCBIfam" id="TIGR00168">
    <property type="entry name" value="infC"/>
    <property type="match status" value="1"/>
</dbReference>
<reference evidence="9 10" key="1">
    <citation type="journal article" date="2016" name="Nat. Commun.">
        <title>Thousands of microbial genomes shed light on interconnected biogeochemical processes in an aquifer system.</title>
        <authorList>
            <person name="Anantharaman K."/>
            <person name="Brown C.T."/>
            <person name="Hug L.A."/>
            <person name="Sharon I."/>
            <person name="Castelle C.J."/>
            <person name="Probst A.J."/>
            <person name="Thomas B.C."/>
            <person name="Singh A."/>
            <person name="Wilkins M.J."/>
            <person name="Karaoz U."/>
            <person name="Brodie E.L."/>
            <person name="Williams K.H."/>
            <person name="Hubbard S.S."/>
            <person name="Banfield J.F."/>
        </authorList>
    </citation>
    <scope>NUCLEOTIDE SEQUENCE [LARGE SCALE GENOMIC DNA]</scope>
</reference>
<keyword evidence="4" id="KW-0963">Cytoplasm</keyword>
<dbReference type="InterPro" id="IPR036788">
    <property type="entry name" value="T_IF-3_C_sf"/>
</dbReference>
<keyword evidence="2 4" id="KW-0396">Initiation factor</keyword>
<dbReference type="Pfam" id="PF05198">
    <property type="entry name" value="IF3_N"/>
    <property type="match status" value="1"/>
</dbReference>
<feature type="domain" description="Translation initiation factor 3 N-terminal" evidence="8">
    <location>
        <begin position="2"/>
        <end position="64"/>
    </location>
</feature>
<dbReference type="Proteomes" id="UP000177583">
    <property type="component" value="Unassembled WGS sequence"/>
</dbReference>
<name>A0A1F6GL25_9PROT</name>
<evidence type="ECO:0000256" key="1">
    <source>
        <dbReference type="ARBA" id="ARBA00005439"/>
    </source>
</evidence>
<dbReference type="GO" id="GO:0016020">
    <property type="term" value="C:membrane"/>
    <property type="evidence" value="ECO:0007669"/>
    <property type="project" value="TreeGrafter"/>
</dbReference>
<evidence type="ECO:0000313" key="9">
    <source>
        <dbReference type="EMBL" id="OGG98809.1"/>
    </source>
</evidence>
<dbReference type="FunFam" id="3.30.110.10:FF:000001">
    <property type="entry name" value="Translation initiation factor IF-3"/>
    <property type="match status" value="1"/>
</dbReference>
<gene>
    <name evidence="4" type="primary">infC</name>
    <name evidence="9" type="ORF">A2557_13515</name>
</gene>
<dbReference type="EMBL" id="MFNF01000068">
    <property type="protein sequence ID" value="OGG98809.1"/>
    <property type="molecule type" value="Genomic_DNA"/>
</dbReference>
<proteinExistence type="inferred from homology"/>
<evidence type="ECO:0000256" key="4">
    <source>
        <dbReference type="HAMAP-Rule" id="MF_00080"/>
    </source>
</evidence>
<dbReference type="PROSITE" id="PS00938">
    <property type="entry name" value="IF3"/>
    <property type="match status" value="1"/>
</dbReference>
<dbReference type="Gene3D" id="3.10.20.80">
    <property type="entry name" value="Translation initiation factor 3 (IF-3), N-terminal domain"/>
    <property type="match status" value="1"/>
</dbReference>
<evidence type="ECO:0000256" key="5">
    <source>
        <dbReference type="NCBIfam" id="TIGR00168"/>
    </source>
</evidence>
<comment type="subcellular location">
    <subcellularLocation>
        <location evidence="4 6">Cytoplasm</location>
    </subcellularLocation>
</comment>
<organism evidence="9 10">
    <name type="scientific">Candidatus Lambdaproteobacteria bacterium RIFOXYD2_FULL_56_26</name>
    <dbReference type="NCBI Taxonomy" id="1817773"/>
    <lineage>
        <taxon>Bacteria</taxon>
        <taxon>Pseudomonadati</taxon>
        <taxon>Pseudomonadota</taxon>
        <taxon>Candidatus Lambdaproteobacteria</taxon>
    </lineage>
</organism>
<dbReference type="InterPro" id="IPR019815">
    <property type="entry name" value="Translation_initiation_fac_3_C"/>
</dbReference>
<dbReference type="InterPro" id="IPR019814">
    <property type="entry name" value="Translation_initiation_fac_3_N"/>
</dbReference>
<dbReference type="GO" id="GO:0043022">
    <property type="term" value="F:ribosome binding"/>
    <property type="evidence" value="ECO:0007669"/>
    <property type="project" value="TreeGrafter"/>
</dbReference>
<comment type="subunit">
    <text evidence="4 6">Monomer.</text>
</comment>
<evidence type="ECO:0000256" key="6">
    <source>
        <dbReference type="RuleBase" id="RU000646"/>
    </source>
</evidence>
<keyword evidence="3 4" id="KW-0648">Protein biosynthesis</keyword>
<dbReference type="GO" id="GO:0005829">
    <property type="term" value="C:cytosol"/>
    <property type="evidence" value="ECO:0007669"/>
    <property type="project" value="TreeGrafter"/>
</dbReference>
<feature type="domain" description="Translation initiation factor 3 C-terminal" evidence="7">
    <location>
        <begin position="71"/>
        <end position="156"/>
    </location>
</feature>
<dbReference type="SUPFAM" id="SSF54364">
    <property type="entry name" value="Translation initiation factor IF3, N-terminal domain"/>
    <property type="match status" value="1"/>
</dbReference>
<evidence type="ECO:0000259" key="7">
    <source>
        <dbReference type="Pfam" id="PF00707"/>
    </source>
</evidence>
<dbReference type="InterPro" id="IPR001288">
    <property type="entry name" value="Translation_initiation_fac_3"/>
</dbReference>
<dbReference type="PANTHER" id="PTHR10938">
    <property type="entry name" value="TRANSLATION INITIATION FACTOR IF-3"/>
    <property type="match status" value="1"/>
</dbReference>
<dbReference type="AlphaFoldDB" id="A0A1F6GL25"/>
<dbReference type="SUPFAM" id="SSF55200">
    <property type="entry name" value="Translation initiation factor IF3, C-terminal domain"/>
    <property type="match status" value="1"/>
</dbReference>
<dbReference type="InterPro" id="IPR036787">
    <property type="entry name" value="T_IF-3_N_sf"/>
</dbReference>
<evidence type="ECO:0000256" key="2">
    <source>
        <dbReference type="ARBA" id="ARBA00022540"/>
    </source>
</evidence>